<comment type="caution">
    <text evidence="2">The sequence shown here is derived from an EMBL/GenBank/DDBJ whole genome shotgun (WGS) entry which is preliminary data.</text>
</comment>
<evidence type="ECO:0000259" key="1">
    <source>
        <dbReference type="PROSITE" id="PS50943"/>
    </source>
</evidence>
<reference evidence="2 3" key="1">
    <citation type="submission" date="2023-12" db="EMBL/GenBank/DDBJ databases">
        <title>Gut-associated functions are favored during microbiome assembly across C. elegans life.</title>
        <authorList>
            <person name="Zimmermann J."/>
        </authorList>
    </citation>
    <scope>NUCLEOTIDE SEQUENCE [LARGE SCALE GENOMIC DNA]</scope>
    <source>
        <strain evidence="2 3">JUb134</strain>
    </source>
</reference>
<name>A0ABU8Q7M2_9SPHN</name>
<feature type="domain" description="HTH cro/C1-type" evidence="1">
    <location>
        <begin position="9"/>
        <end position="62"/>
    </location>
</feature>
<evidence type="ECO:0000313" key="3">
    <source>
        <dbReference type="Proteomes" id="UP001380365"/>
    </source>
</evidence>
<dbReference type="Gene3D" id="1.10.260.40">
    <property type="entry name" value="lambda repressor-like DNA-binding domains"/>
    <property type="match status" value="1"/>
</dbReference>
<dbReference type="Proteomes" id="UP001380365">
    <property type="component" value="Unassembled WGS sequence"/>
</dbReference>
<dbReference type="EMBL" id="JBBGZA010000001">
    <property type="protein sequence ID" value="MEJ5095527.1"/>
    <property type="molecule type" value="Genomic_DNA"/>
</dbReference>
<keyword evidence="3" id="KW-1185">Reference proteome</keyword>
<sequence>MSPVLGARLREERVRSGRNQADFAKLAGVSRNSQTEYETGKTAPNTDYLQRLADHGVDATYILTGVRQELAVEGWAAELLDLATRLDQPARDALLFIVRRMVNDAHAAP</sequence>
<gene>
    <name evidence="2" type="ORF">WH159_13380</name>
</gene>
<dbReference type="RefSeq" id="WP_132882228.1">
    <property type="nucleotide sequence ID" value="NZ_JBBGZA010000001.1"/>
</dbReference>
<dbReference type="InterPro" id="IPR010982">
    <property type="entry name" value="Lambda_DNA-bd_dom_sf"/>
</dbReference>
<organism evidence="2 3">
    <name type="scientific">Sphingomonas molluscorum</name>
    <dbReference type="NCBI Taxonomy" id="418184"/>
    <lineage>
        <taxon>Bacteria</taxon>
        <taxon>Pseudomonadati</taxon>
        <taxon>Pseudomonadota</taxon>
        <taxon>Alphaproteobacteria</taxon>
        <taxon>Sphingomonadales</taxon>
        <taxon>Sphingomonadaceae</taxon>
        <taxon>Sphingomonas</taxon>
    </lineage>
</organism>
<proteinExistence type="predicted"/>
<dbReference type="SMART" id="SM00530">
    <property type="entry name" value="HTH_XRE"/>
    <property type="match status" value="1"/>
</dbReference>
<dbReference type="InterPro" id="IPR001387">
    <property type="entry name" value="Cro/C1-type_HTH"/>
</dbReference>
<evidence type="ECO:0000313" key="2">
    <source>
        <dbReference type="EMBL" id="MEJ5095527.1"/>
    </source>
</evidence>
<protein>
    <submittedName>
        <fullName evidence="2">Helix-turn-helix transcriptional regulator</fullName>
    </submittedName>
</protein>
<dbReference type="PROSITE" id="PS50943">
    <property type="entry name" value="HTH_CROC1"/>
    <property type="match status" value="1"/>
</dbReference>
<accession>A0ABU8Q7M2</accession>
<dbReference type="Pfam" id="PF13560">
    <property type="entry name" value="HTH_31"/>
    <property type="match status" value="1"/>
</dbReference>
<dbReference type="CDD" id="cd00093">
    <property type="entry name" value="HTH_XRE"/>
    <property type="match status" value="1"/>
</dbReference>
<dbReference type="SUPFAM" id="SSF47413">
    <property type="entry name" value="lambda repressor-like DNA-binding domains"/>
    <property type="match status" value="1"/>
</dbReference>